<dbReference type="EMBL" id="HBJA01139958">
    <property type="protein sequence ID" value="CAE0836790.1"/>
    <property type="molecule type" value="Transcribed_RNA"/>
</dbReference>
<dbReference type="AlphaFoldDB" id="A0A7S4GGW9"/>
<evidence type="ECO:0000313" key="1">
    <source>
        <dbReference type="EMBL" id="CAE0836790.1"/>
    </source>
</evidence>
<accession>A0A7S4GGW9</accession>
<protein>
    <submittedName>
        <fullName evidence="1">Uncharacterized protein</fullName>
    </submittedName>
</protein>
<proteinExistence type="predicted"/>
<reference evidence="1" key="1">
    <citation type="submission" date="2021-01" db="EMBL/GenBank/DDBJ databases">
        <authorList>
            <person name="Corre E."/>
            <person name="Pelletier E."/>
            <person name="Niang G."/>
            <person name="Scheremetjew M."/>
            <person name="Finn R."/>
            <person name="Kale V."/>
            <person name="Holt S."/>
            <person name="Cochrane G."/>
            <person name="Meng A."/>
            <person name="Brown T."/>
            <person name="Cohen L."/>
        </authorList>
    </citation>
    <scope>NUCLEOTIDE SEQUENCE</scope>
    <source>
        <strain evidence="1">CCMP1594</strain>
    </source>
</reference>
<organism evidence="1">
    <name type="scientific">Eutreptiella gymnastica</name>
    <dbReference type="NCBI Taxonomy" id="73025"/>
    <lineage>
        <taxon>Eukaryota</taxon>
        <taxon>Discoba</taxon>
        <taxon>Euglenozoa</taxon>
        <taxon>Euglenida</taxon>
        <taxon>Spirocuta</taxon>
        <taxon>Euglenophyceae</taxon>
        <taxon>Eutreptiales</taxon>
        <taxon>Eutreptiaceae</taxon>
        <taxon>Eutreptiella</taxon>
    </lineage>
</organism>
<sequence length="113" mass="12317">MGAICIFLVRSSHRCGWIFWKICEYACLTVATPAAPNNQFDGKTLHIVGQQNEAAFGWPAIWHASPLGGDPNLSMYTSILTYRGLRLGVNPMRHTKLTAARQGCPGDLPDSSA</sequence>
<name>A0A7S4GGW9_9EUGL</name>
<gene>
    <name evidence="1" type="ORF">EGYM00163_LOCUS48154</name>
</gene>